<organism evidence="1">
    <name type="scientific">Podoviridae sp. ctIKM86</name>
    <dbReference type="NCBI Taxonomy" id="2827729"/>
    <lineage>
        <taxon>Viruses</taxon>
        <taxon>Duplodnaviria</taxon>
        <taxon>Heunggongvirae</taxon>
        <taxon>Uroviricota</taxon>
        <taxon>Caudoviricetes</taxon>
    </lineage>
</organism>
<proteinExistence type="predicted"/>
<sequence length="231" mass="26595">MKYDNVNNPKHYALANKHLVLEPIDICEKYSFCQGNAIKYLLRYENKNGVEDLKKALWYLNRIINESLKICYPDGGLDKILIKQYEKSHPIAYMVMNGYVNNAKNAVEEAIAKAAEPLDKAVKTKLNKKKTLPDAWFSFLEMLDSISKLLDRGNTQIKFDSYLKTLHAYDGSLPDDKFLEYVTYLITTANDLILDNISDFLDSIQGLKVVTFFKTLTAEEILQVIKEYNED</sequence>
<dbReference type="InterPro" id="IPR021739">
    <property type="entry name" value="SaV-like"/>
</dbReference>
<dbReference type="GO" id="GO:0016301">
    <property type="term" value="F:kinase activity"/>
    <property type="evidence" value="ECO:0007669"/>
    <property type="project" value="UniProtKB-KW"/>
</dbReference>
<dbReference type="Pfam" id="PF11753">
    <property type="entry name" value="DUF3310"/>
    <property type="match status" value="1"/>
</dbReference>
<keyword evidence="1" id="KW-0418">Kinase</keyword>
<accession>A0A8S5SMV1</accession>
<name>A0A8S5SMV1_9CAUD</name>
<reference evidence="1" key="1">
    <citation type="journal article" date="2021" name="Proc. Natl. Acad. Sci. U.S.A.">
        <title>A Catalog of Tens of Thousands of Viruses from Human Metagenomes Reveals Hidden Associations with Chronic Diseases.</title>
        <authorList>
            <person name="Tisza M.J."/>
            <person name="Buck C.B."/>
        </authorList>
    </citation>
    <scope>NUCLEOTIDE SEQUENCE</scope>
    <source>
        <strain evidence="1">CtIKM86</strain>
    </source>
</reference>
<keyword evidence="1" id="KW-0808">Transferase</keyword>
<protein>
    <submittedName>
        <fullName evidence="1">Nucelotide kinase</fullName>
    </submittedName>
</protein>
<dbReference type="EMBL" id="BK032631">
    <property type="protein sequence ID" value="DAF52240.1"/>
    <property type="molecule type" value="Genomic_DNA"/>
</dbReference>
<evidence type="ECO:0000313" key="1">
    <source>
        <dbReference type="EMBL" id="DAF52240.1"/>
    </source>
</evidence>